<keyword evidence="2" id="KW-1185">Reference proteome</keyword>
<organism evidence="1 2">
    <name type="scientific">Ravibacter arvi</name>
    <dbReference type="NCBI Taxonomy" id="2051041"/>
    <lineage>
        <taxon>Bacteria</taxon>
        <taxon>Pseudomonadati</taxon>
        <taxon>Bacteroidota</taxon>
        <taxon>Cytophagia</taxon>
        <taxon>Cytophagales</taxon>
        <taxon>Spirosomataceae</taxon>
        <taxon>Ravibacter</taxon>
    </lineage>
</organism>
<comment type="caution">
    <text evidence="1">The sequence shown here is derived from an EMBL/GenBank/DDBJ whole genome shotgun (WGS) entry which is preliminary data.</text>
</comment>
<dbReference type="InterPro" id="IPR032593">
    <property type="entry name" value="DUF4907"/>
</dbReference>
<evidence type="ECO:0000313" key="2">
    <source>
        <dbReference type="Proteomes" id="UP001501508"/>
    </source>
</evidence>
<dbReference type="Pfam" id="PF16250">
    <property type="entry name" value="DUF4907"/>
    <property type="match status" value="1"/>
</dbReference>
<evidence type="ECO:0000313" key="1">
    <source>
        <dbReference type="EMBL" id="GAA4441069.1"/>
    </source>
</evidence>
<reference evidence="2" key="1">
    <citation type="journal article" date="2019" name="Int. J. Syst. Evol. Microbiol.">
        <title>The Global Catalogue of Microorganisms (GCM) 10K type strain sequencing project: providing services to taxonomists for standard genome sequencing and annotation.</title>
        <authorList>
            <consortium name="The Broad Institute Genomics Platform"/>
            <consortium name="The Broad Institute Genome Sequencing Center for Infectious Disease"/>
            <person name="Wu L."/>
            <person name="Ma J."/>
        </authorList>
    </citation>
    <scope>NUCLEOTIDE SEQUENCE [LARGE SCALE GENOMIC DNA]</scope>
    <source>
        <strain evidence="2">JCM 31920</strain>
    </source>
</reference>
<gene>
    <name evidence="1" type="ORF">GCM10023091_25660</name>
</gene>
<dbReference type="EMBL" id="BAABEY010000025">
    <property type="protein sequence ID" value="GAA4441069.1"/>
    <property type="molecule type" value="Genomic_DNA"/>
</dbReference>
<proteinExistence type="predicted"/>
<evidence type="ECO:0008006" key="3">
    <source>
        <dbReference type="Google" id="ProtNLM"/>
    </source>
</evidence>
<sequence>MSRRNKTLLLLVFSLVAFSLFVYIRNASRKPPLSYKTFETPNGWGYRVFAADTMLVIQQETIPGMEGTRGFDSEQKAARTAAFVIYKIKKGNFPPTLEKKELDSLEVL</sequence>
<dbReference type="RefSeq" id="WP_345029748.1">
    <property type="nucleotide sequence ID" value="NZ_BAABEY010000025.1"/>
</dbReference>
<accession>A0ABP8M268</accession>
<dbReference type="Proteomes" id="UP001501508">
    <property type="component" value="Unassembled WGS sequence"/>
</dbReference>
<name>A0ABP8M268_9BACT</name>
<protein>
    <recommendedName>
        <fullName evidence="3">DUF4907 domain-containing protein</fullName>
    </recommendedName>
</protein>